<feature type="compositionally biased region" description="Polar residues" evidence="12">
    <location>
        <begin position="315"/>
        <end position="325"/>
    </location>
</feature>
<accession>A0A2K5CH50</accession>
<keyword evidence="5" id="KW-0238">DNA-binding</keyword>
<keyword evidence="3" id="KW-0597">Phosphoprotein</keyword>
<dbReference type="Ensembl" id="ENSANAT00000025842.1">
    <property type="protein sequence ID" value="ENSANAP00000008063.1"/>
    <property type="gene ID" value="ENSANAG00000022083.1"/>
</dbReference>
<evidence type="ECO:0000256" key="6">
    <source>
        <dbReference type="ARBA" id="ARBA00023163"/>
    </source>
</evidence>
<comment type="function">
    <text evidence="8">Component of the transcription factor SL1/TIF-IB complex, which is involved in the assembly of the PIC (preinitiation complex) during RNA polymerase I-dependent transcription. The rate of PIC formation probably is primarily dependent on the rate of association of SL1/TIF-IB with the rDNA promoter. SL1/TIF-IB is involved in stabilization of nucleolar transcription factor 1/UBTF on rDNA. Formation of SL1/TIF-IB excludes the association of TBP with TFIID subunits.</text>
</comment>
<evidence type="ECO:0000256" key="7">
    <source>
        <dbReference type="ARBA" id="ARBA00023242"/>
    </source>
</evidence>
<evidence type="ECO:0000256" key="10">
    <source>
        <dbReference type="ARBA" id="ARBA00030353"/>
    </source>
</evidence>
<reference evidence="13" key="2">
    <citation type="submission" date="2025-09" db="UniProtKB">
        <authorList>
            <consortium name="Ensembl"/>
        </authorList>
    </citation>
    <scope>IDENTIFICATION</scope>
</reference>
<dbReference type="GO" id="GO:0005654">
    <property type="term" value="C:nucleoplasm"/>
    <property type="evidence" value="ECO:0007669"/>
    <property type="project" value="Ensembl"/>
</dbReference>
<feature type="region of interest" description="Disordered" evidence="12">
    <location>
        <begin position="66"/>
        <end position="95"/>
    </location>
</feature>
<evidence type="ECO:0000256" key="12">
    <source>
        <dbReference type="SAM" id="MobiDB-lite"/>
    </source>
</evidence>
<evidence type="ECO:0000313" key="14">
    <source>
        <dbReference type="Proteomes" id="UP000233020"/>
    </source>
</evidence>
<keyword evidence="7" id="KW-0539">Nucleus</keyword>
<feature type="compositionally biased region" description="Acidic residues" evidence="12">
    <location>
        <begin position="258"/>
        <end position="271"/>
    </location>
</feature>
<dbReference type="PANTHER" id="PTHR14562">
    <property type="entry name" value="TATA BOX-BINDING PROTEIN ASSOCIATED FACTOR RNA POLYMERASE I SUBUNIT D"/>
    <property type="match status" value="1"/>
</dbReference>
<evidence type="ECO:0000313" key="13">
    <source>
        <dbReference type="Ensembl" id="ENSANAP00000008063.1"/>
    </source>
</evidence>
<dbReference type="Pfam" id="PF15333">
    <property type="entry name" value="TAF1D"/>
    <property type="match status" value="1"/>
</dbReference>
<keyword evidence="14" id="KW-1185">Reference proteome</keyword>
<protein>
    <recommendedName>
        <fullName evidence="2">TATA box-binding protein-associated factor RNA polymerase I subunit D</fullName>
    </recommendedName>
    <alternativeName>
        <fullName evidence="11">TATA box-binding protein-associated factor 1D</fullName>
    </alternativeName>
    <alternativeName>
        <fullName evidence="10">Transcription initiation factor SL1/TIF-IB subunit D</fullName>
    </alternativeName>
</protein>
<dbReference type="GO" id="GO:0003677">
    <property type="term" value="F:DNA binding"/>
    <property type="evidence" value="ECO:0007669"/>
    <property type="project" value="UniProtKB-KW"/>
</dbReference>
<dbReference type="InterPro" id="IPR027976">
    <property type="entry name" value="TAF1D"/>
</dbReference>
<evidence type="ECO:0000256" key="1">
    <source>
        <dbReference type="ARBA" id="ARBA00004123"/>
    </source>
</evidence>
<dbReference type="Proteomes" id="UP000233020">
    <property type="component" value="Unplaced"/>
</dbReference>
<comment type="subunit">
    <text evidence="9">Component of the transcription factor SL1/TIF-IB complex, composed of TBP and at least TAF1A, TAF1B, TAF1C and TAF1D. Interacts with UBTF.</text>
</comment>
<dbReference type="GO" id="GO:0034451">
    <property type="term" value="C:centriolar satellite"/>
    <property type="evidence" value="ECO:0007669"/>
    <property type="project" value="Ensembl"/>
</dbReference>
<evidence type="ECO:0000256" key="9">
    <source>
        <dbReference type="ARBA" id="ARBA00025940"/>
    </source>
</evidence>
<feature type="region of interest" description="Disordered" evidence="12">
    <location>
        <begin position="249"/>
        <end position="271"/>
    </location>
</feature>
<dbReference type="GO" id="GO:0072686">
    <property type="term" value="C:mitotic spindle"/>
    <property type="evidence" value="ECO:0007669"/>
    <property type="project" value="Ensembl"/>
</dbReference>
<evidence type="ECO:0000256" key="3">
    <source>
        <dbReference type="ARBA" id="ARBA00022553"/>
    </source>
</evidence>
<evidence type="ECO:0000256" key="5">
    <source>
        <dbReference type="ARBA" id="ARBA00023125"/>
    </source>
</evidence>
<evidence type="ECO:0000256" key="8">
    <source>
        <dbReference type="ARBA" id="ARBA00025110"/>
    </source>
</evidence>
<organism evidence="13 14">
    <name type="scientific">Aotus nancymaae</name>
    <name type="common">Ma's night monkey</name>
    <dbReference type="NCBI Taxonomy" id="37293"/>
    <lineage>
        <taxon>Eukaryota</taxon>
        <taxon>Metazoa</taxon>
        <taxon>Chordata</taxon>
        <taxon>Craniata</taxon>
        <taxon>Vertebrata</taxon>
        <taxon>Euteleostomi</taxon>
        <taxon>Mammalia</taxon>
        <taxon>Eutheria</taxon>
        <taxon>Euarchontoglires</taxon>
        <taxon>Primates</taxon>
        <taxon>Haplorrhini</taxon>
        <taxon>Platyrrhini</taxon>
        <taxon>Aotidae</taxon>
        <taxon>Aotus</taxon>
    </lineage>
</organism>
<comment type="subcellular location">
    <subcellularLocation>
        <location evidence="1">Nucleus</location>
    </subcellularLocation>
</comment>
<feature type="region of interest" description="Disordered" evidence="12">
    <location>
        <begin position="298"/>
        <end position="325"/>
    </location>
</feature>
<keyword evidence="6" id="KW-0804">Transcription</keyword>
<sequence>MATPLPVLLPPLAFFPRAKLYREIWASLLPGPRGSPTLFFCAVGRGRLVFGSWRAEVGVLVSAGLQDSRSSDNSSDSSLFKTQRVPYSPKREQRNPIRKCVRKPGNVQASDLSSDSSFEPIPRTMKAIFERFKNRKKKYKQKKKRYQPTGRPRGRPEGRRNPLCSLIDKKKQFRSRGPGFPFLESENEKKASWKKILTFEQAVARGFFNYIEKLKYEHHLKESLKQMNVGEDLENEDFDSRRYKYLDDEGSISPIEESTAEDEDATHSEDDECDIKLAGDSFIVSSEFPVRLSVYLEEEDTTEEAALSKKRATKAKNTGQRGLKM</sequence>
<dbReference type="PANTHER" id="PTHR14562:SF3">
    <property type="entry name" value="TATA BOX-BINDING PROTEIN-ASSOCIATED FACTOR RNA POLYMERASE I SUBUNIT D"/>
    <property type="match status" value="1"/>
</dbReference>
<dbReference type="STRING" id="37293.ENSANAP00000008063"/>
<dbReference type="OMA" id="RKFVHTP"/>
<evidence type="ECO:0000256" key="11">
    <source>
        <dbReference type="ARBA" id="ARBA00032499"/>
    </source>
</evidence>
<dbReference type="GO" id="GO:0005668">
    <property type="term" value="C:RNA polymerase transcription factor SL1 complex"/>
    <property type="evidence" value="ECO:0007669"/>
    <property type="project" value="InterPro"/>
</dbReference>
<dbReference type="GeneTree" id="ENSGT00390000009061"/>
<gene>
    <name evidence="13" type="primary">TAF1D</name>
</gene>
<evidence type="ECO:0000256" key="2">
    <source>
        <dbReference type="ARBA" id="ARBA00018992"/>
    </source>
</evidence>
<dbReference type="GO" id="GO:0005829">
    <property type="term" value="C:cytosol"/>
    <property type="evidence" value="ECO:0007669"/>
    <property type="project" value="Ensembl"/>
</dbReference>
<dbReference type="GO" id="GO:0006355">
    <property type="term" value="P:regulation of DNA-templated transcription"/>
    <property type="evidence" value="ECO:0007669"/>
    <property type="project" value="InterPro"/>
</dbReference>
<dbReference type="GO" id="GO:0042802">
    <property type="term" value="F:identical protein binding"/>
    <property type="evidence" value="ECO:0007669"/>
    <property type="project" value="Ensembl"/>
</dbReference>
<name>A0A2K5CH50_AOTNA</name>
<dbReference type="AlphaFoldDB" id="A0A2K5CH50"/>
<reference evidence="13" key="1">
    <citation type="submission" date="2025-08" db="UniProtKB">
        <authorList>
            <consortium name="Ensembl"/>
        </authorList>
    </citation>
    <scope>IDENTIFICATION</scope>
</reference>
<feature type="compositionally biased region" description="Basic residues" evidence="12">
    <location>
        <begin position="136"/>
        <end position="146"/>
    </location>
</feature>
<evidence type="ECO:0000256" key="4">
    <source>
        <dbReference type="ARBA" id="ARBA00023015"/>
    </source>
</evidence>
<keyword evidence="4" id="KW-0805">Transcription regulation</keyword>
<feature type="compositionally biased region" description="Low complexity" evidence="12">
    <location>
        <begin position="67"/>
        <end position="78"/>
    </location>
</feature>
<feature type="region of interest" description="Disordered" evidence="12">
    <location>
        <begin position="136"/>
        <end position="166"/>
    </location>
</feature>
<proteinExistence type="predicted"/>